<reference evidence="2 3" key="1">
    <citation type="submission" date="2016-06" db="EMBL/GenBank/DDBJ databases">
        <title>Comparative genomics of the ectomycorrhizal sister species Rhizopogon vinicolor and Rhizopogon vesiculosus (Basidiomycota: Boletales) reveals a divergence of the mating type B locus.</title>
        <authorList>
            <consortium name="DOE Joint Genome Institute"/>
            <person name="Mujic A.B."/>
            <person name="Kuo A."/>
            <person name="Tritt A."/>
            <person name="Lipzen A."/>
            <person name="Chen C."/>
            <person name="Johnson J."/>
            <person name="Sharma A."/>
            <person name="Barry K."/>
            <person name="Grigoriev I.V."/>
            <person name="Spatafora J.W."/>
        </authorList>
    </citation>
    <scope>NUCLEOTIDE SEQUENCE [LARGE SCALE GENOMIC DNA]</scope>
    <source>
        <strain evidence="2 3">AM-OR11-026</strain>
    </source>
</reference>
<dbReference type="PANTHER" id="PTHR33129">
    <property type="entry name" value="PROTEIN KINASE DOMAIN-CONTAINING PROTEIN-RELATED"/>
    <property type="match status" value="1"/>
</dbReference>
<gene>
    <name evidence="2" type="ORF">K503DRAFT_860957</name>
</gene>
<dbReference type="InterPro" id="IPR052980">
    <property type="entry name" value="Crinkler_effector"/>
</dbReference>
<evidence type="ECO:0000313" key="3">
    <source>
        <dbReference type="Proteomes" id="UP000092154"/>
    </source>
</evidence>
<proteinExistence type="predicted"/>
<feature type="compositionally biased region" description="Basic and acidic residues" evidence="1">
    <location>
        <begin position="1"/>
        <end position="30"/>
    </location>
</feature>
<name>A0A1B7MDS4_9AGAM</name>
<evidence type="ECO:0000313" key="2">
    <source>
        <dbReference type="EMBL" id="OAX30750.1"/>
    </source>
</evidence>
<evidence type="ECO:0000256" key="1">
    <source>
        <dbReference type="SAM" id="MobiDB-lite"/>
    </source>
</evidence>
<feature type="region of interest" description="Disordered" evidence="1">
    <location>
        <begin position="1"/>
        <end position="34"/>
    </location>
</feature>
<dbReference type="Proteomes" id="UP000092154">
    <property type="component" value="Unassembled WGS sequence"/>
</dbReference>
<accession>A0A1B7MDS4</accession>
<organism evidence="2 3">
    <name type="scientific">Rhizopogon vinicolor AM-OR11-026</name>
    <dbReference type="NCBI Taxonomy" id="1314800"/>
    <lineage>
        <taxon>Eukaryota</taxon>
        <taxon>Fungi</taxon>
        <taxon>Dikarya</taxon>
        <taxon>Basidiomycota</taxon>
        <taxon>Agaricomycotina</taxon>
        <taxon>Agaricomycetes</taxon>
        <taxon>Agaricomycetidae</taxon>
        <taxon>Boletales</taxon>
        <taxon>Suillineae</taxon>
        <taxon>Rhizopogonaceae</taxon>
        <taxon>Rhizopogon</taxon>
    </lineage>
</organism>
<dbReference type="AlphaFoldDB" id="A0A1B7MDS4"/>
<dbReference type="OrthoDB" id="2692783at2759"/>
<dbReference type="EMBL" id="KV449977">
    <property type="protein sequence ID" value="OAX30750.1"/>
    <property type="molecule type" value="Genomic_DNA"/>
</dbReference>
<protein>
    <submittedName>
        <fullName evidence="2">Uncharacterized protein</fullName>
    </submittedName>
</protein>
<sequence length="281" mass="31973">MNEGKNVDQSDITDKVENIDKGKARDKGDTIAEDEDESKTYTCDVFDLQEYAKGMVSLGINVGRYLVVREEYISLRQELTTMFGPRDNLEGVAVLGQPGIRKSLFLVYLLLTRMQGALPVTIEVTPHGYYFINNNGVSFHGNSDGVPLEQQDKAVWCLSDSNEHLIIPSQAFIHSPNIWIIQAASPRKESKDRWHDWTKMAGHQQLFMDVWEEEELALLTEVQFGRQHLATMFRISSQWGPSPNHIVLALRPENLSTWENYIHSIIEAAAEGLHQENQIFT</sequence>
<dbReference type="InParanoid" id="A0A1B7MDS4"/>
<keyword evidence="3" id="KW-1185">Reference proteome</keyword>